<feature type="transmembrane region" description="Helical" evidence="1">
    <location>
        <begin position="12"/>
        <end position="35"/>
    </location>
</feature>
<feature type="transmembrane region" description="Helical" evidence="1">
    <location>
        <begin position="100"/>
        <end position="127"/>
    </location>
</feature>
<feature type="transmembrane region" description="Helical" evidence="1">
    <location>
        <begin position="47"/>
        <end position="80"/>
    </location>
</feature>
<gene>
    <name evidence="2" type="ORF">COV00_03470</name>
</gene>
<name>A0A2M8L860_9BACT</name>
<protein>
    <submittedName>
        <fullName evidence="2">Uncharacterized protein</fullName>
    </submittedName>
</protein>
<evidence type="ECO:0000313" key="3">
    <source>
        <dbReference type="Proteomes" id="UP000230603"/>
    </source>
</evidence>
<organism evidence="2 3">
    <name type="scientific">Candidatus Tagabacteria bacterium CG10_big_fil_rev_8_21_14_0_10_40_13</name>
    <dbReference type="NCBI Taxonomy" id="1975022"/>
    <lineage>
        <taxon>Bacteria</taxon>
        <taxon>Candidatus Tagaibacteriota</taxon>
    </lineage>
</organism>
<evidence type="ECO:0000313" key="2">
    <source>
        <dbReference type="EMBL" id="PJE72771.1"/>
    </source>
</evidence>
<accession>A0A2M8L860</accession>
<comment type="caution">
    <text evidence="2">The sequence shown here is derived from an EMBL/GenBank/DDBJ whole genome shotgun (WGS) entry which is preliminary data.</text>
</comment>
<dbReference type="AlphaFoldDB" id="A0A2M8L860"/>
<keyword evidence="1" id="KW-1133">Transmembrane helix</keyword>
<reference evidence="3" key="1">
    <citation type="submission" date="2017-09" db="EMBL/GenBank/DDBJ databases">
        <title>Depth-based differentiation of microbial function through sediment-hosted aquifers and enrichment of novel symbionts in the deep terrestrial subsurface.</title>
        <authorList>
            <person name="Probst A.J."/>
            <person name="Ladd B."/>
            <person name="Jarett J.K."/>
            <person name="Geller-Mcgrath D.E."/>
            <person name="Sieber C.M.K."/>
            <person name="Emerson J.B."/>
            <person name="Anantharaman K."/>
            <person name="Thomas B.C."/>
            <person name="Malmstrom R."/>
            <person name="Stieglmeier M."/>
            <person name="Klingl A."/>
            <person name="Woyke T."/>
            <person name="Ryan C.M."/>
            <person name="Banfield J.F."/>
        </authorList>
    </citation>
    <scope>NUCLEOTIDE SEQUENCE [LARGE SCALE GENOMIC DNA]</scope>
</reference>
<dbReference type="Proteomes" id="UP000230603">
    <property type="component" value="Unassembled WGS sequence"/>
</dbReference>
<proteinExistence type="predicted"/>
<sequence length="128" mass="14941">MFNWYFNPKNKYSIIKIPYGILIGVLFLFSLWGSFWNLIDAFRASPLFIGAIGIVIFPLLFVFFAGPILWGSLFYLPYLIFSEESYEYQNLTTGQKWIKLFKYTGIVLIVVIIMVLIQVGIFSRIFLI</sequence>
<keyword evidence="1" id="KW-0812">Transmembrane</keyword>
<evidence type="ECO:0000256" key="1">
    <source>
        <dbReference type="SAM" id="Phobius"/>
    </source>
</evidence>
<dbReference type="EMBL" id="PFEP01000042">
    <property type="protein sequence ID" value="PJE72771.1"/>
    <property type="molecule type" value="Genomic_DNA"/>
</dbReference>
<keyword evidence="1" id="KW-0472">Membrane</keyword>